<evidence type="ECO:0000259" key="1">
    <source>
        <dbReference type="Pfam" id="PF09983"/>
    </source>
</evidence>
<organism evidence="3 4">
    <name type="scientific">Ectopseudomonas oleovorans</name>
    <name type="common">Pseudomonas oleovorans</name>
    <dbReference type="NCBI Taxonomy" id="301"/>
    <lineage>
        <taxon>Bacteria</taxon>
        <taxon>Pseudomonadati</taxon>
        <taxon>Pseudomonadota</taxon>
        <taxon>Gammaproteobacteria</taxon>
        <taxon>Pseudomonadales</taxon>
        <taxon>Pseudomonadaceae</taxon>
        <taxon>Ectopseudomonas</taxon>
    </lineage>
</organism>
<dbReference type="Gene3D" id="3.40.1360.10">
    <property type="match status" value="1"/>
</dbReference>
<reference evidence="3 4" key="1">
    <citation type="submission" date="2018-06" db="EMBL/GenBank/DDBJ databases">
        <authorList>
            <consortium name="Pathogen Informatics"/>
            <person name="Doyle S."/>
        </authorList>
    </citation>
    <scope>NUCLEOTIDE SEQUENCE [LARGE SCALE GENOMIC DNA]</scope>
    <source>
        <strain evidence="3 4">NCTC10860</strain>
    </source>
</reference>
<accession>A0A379K6X0</accession>
<feature type="domain" description="Wadjet protein JetD C-terminal" evidence="1">
    <location>
        <begin position="240"/>
        <end position="389"/>
    </location>
</feature>
<reference evidence="2" key="2">
    <citation type="submission" date="2022-09" db="EMBL/GenBank/DDBJ databases">
        <title>Intensive care unit water sources are persistently colonized with multi-drug resistant bacteria and are the site of extensive horizontal gene transfer of antibiotic resistance genes.</title>
        <authorList>
            <person name="Diorio-Toth L."/>
        </authorList>
    </citation>
    <scope>NUCLEOTIDE SEQUENCE</scope>
    <source>
        <strain evidence="2">GD03704</strain>
    </source>
</reference>
<dbReference type="EMBL" id="JAOCJE010000001">
    <property type="protein sequence ID" value="MDH1341341.1"/>
    <property type="molecule type" value="Genomic_DNA"/>
</dbReference>
<dbReference type="EMBL" id="UGUW01000004">
    <property type="protein sequence ID" value="SUD60182.1"/>
    <property type="molecule type" value="Genomic_DNA"/>
</dbReference>
<name>A0A379K6X0_ECTOL</name>
<dbReference type="Pfam" id="PF09983">
    <property type="entry name" value="JetD_C"/>
    <property type="match status" value="1"/>
</dbReference>
<dbReference type="InterPro" id="IPR024534">
    <property type="entry name" value="JetD_C"/>
</dbReference>
<evidence type="ECO:0000313" key="3">
    <source>
        <dbReference type="EMBL" id="SUD60182.1"/>
    </source>
</evidence>
<evidence type="ECO:0000313" key="4">
    <source>
        <dbReference type="Proteomes" id="UP000254084"/>
    </source>
</evidence>
<proteinExistence type="predicted"/>
<dbReference type="RefSeq" id="WP_084342476.1">
    <property type="nucleotide sequence ID" value="NZ_CP104579.1"/>
</dbReference>
<dbReference type="Proteomes" id="UP001161697">
    <property type="component" value="Unassembled WGS sequence"/>
</dbReference>
<evidence type="ECO:0000313" key="2">
    <source>
        <dbReference type="EMBL" id="MDH1341341.1"/>
    </source>
</evidence>
<dbReference type="Proteomes" id="UP000254084">
    <property type="component" value="Unassembled WGS sequence"/>
</dbReference>
<sequence>MTPEDIANKLLFKLLKAGNQATAGVRQRPPALTATQIKPYSSIRNWHQKQQCEEVFLAARDVGAISFVRDKLNPVDGLIERIDLIDTPALARFLKQTTHAEILAEAKSLLAPHLAQHDVLELVIERWSRMANVRGWGPDAAADWVEAIMVIDHCVGAQNATLSSVREVSARLLRNSKRIEQLTVPLDVLLQGSLEAAARTPPEIWQELGLFKEEQPVLLAGNVDIVRGRVTARLDEPYTGLPASTIHAASGTIDGVLTIENLTTFHSEAKRHFDHPTLLIYTAGMPSPAWTAMYRRILSSIEIGTPIHHWGDVDEGGFRIAATLAKVSALMGHSLKPHAMHPDNVPFELRRPASRRTAQRMKYFAEQAGWSELGEAVLTAGFTVEQEAL</sequence>
<dbReference type="AlphaFoldDB" id="A0A379K6X0"/>
<protein>
    <submittedName>
        <fullName evidence="2">DUF2220 family protein</fullName>
    </submittedName>
    <submittedName>
        <fullName evidence="3">Uncharacterized protein conserved in bacteria C-term(DUF2220)</fullName>
    </submittedName>
</protein>
<gene>
    <name evidence="2" type="ORF">N5J11_19520</name>
    <name evidence="3" type="ORF">NCTC10860_02511</name>
</gene>